<name>A0A9W9TRD7_9EURO</name>
<organism evidence="1 2">
    <name type="scientific">Penicillium chermesinum</name>
    <dbReference type="NCBI Taxonomy" id="63820"/>
    <lineage>
        <taxon>Eukaryota</taxon>
        <taxon>Fungi</taxon>
        <taxon>Dikarya</taxon>
        <taxon>Ascomycota</taxon>
        <taxon>Pezizomycotina</taxon>
        <taxon>Eurotiomycetes</taxon>
        <taxon>Eurotiomycetidae</taxon>
        <taxon>Eurotiales</taxon>
        <taxon>Aspergillaceae</taxon>
        <taxon>Penicillium</taxon>
    </lineage>
</organism>
<evidence type="ECO:0000313" key="2">
    <source>
        <dbReference type="Proteomes" id="UP001150941"/>
    </source>
</evidence>
<reference evidence="1" key="1">
    <citation type="submission" date="2022-11" db="EMBL/GenBank/DDBJ databases">
        <authorList>
            <person name="Petersen C."/>
        </authorList>
    </citation>
    <scope>NUCLEOTIDE SEQUENCE</scope>
    <source>
        <strain evidence="1">IBT 19713</strain>
    </source>
</reference>
<gene>
    <name evidence="1" type="ORF">N7468_003219</name>
</gene>
<sequence length="204" mass="22582">MNGKAPSYVIFGAYSNRTGAPFLLYTLHELRSRLPRAFRDPSGPELGPCRTPRVDPKSLYPLGFYVFILCANSSGIGRSFVAVNGSIMGQLQACRYCGLVFVSSRTPEHSLEAPNECWGVQTDPKLIVEAVKKADVADLYMCTMGHRNFVSFLTEDTRVHPAGSDDAQRVLVKKKADKPISTPFRRVHLPTHRIQEKRVAGKSG</sequence>
<proteinExistence type="predicted"/>
<dbReference type="GeneID" id="83199819"/>
<protein>
    <submittedName>
        <fullName evidence="1">Uncharacterized protein</fullName>
    </submittedName>
</protein>
<evidence type="ECO:0000313" key="1">
    <source>
        <dbReference type="EMBL" id="KAJ5238600.1"/>
    </source>
</evidence>
<dbReference type="EMBL" id="JAPQKS010000003">
    <property type="protein sequence ID" value="KAJ5238600.1"/>
    <property type="molecule type" value="Genomic_DNA"/>
</dbReference>
<dbReference type="AlphaFoldDB" id="A0A9W9TRD7"/>
<reference evidence="1" key="2">
    <citation type="journal article" date="2023" name="IMA Fungus">
        <title>Comparative genomic study of the Penicillium genus elucidates a diverse pangenome and 15 lateral gene transfer events.</title>
        <authorList>
            <person name="Petersen C."/>
            <person name="Sorensen T."/>
            <person name="Nielsen M.R."/>
            <person name="Sondergaard T.E."/>
            <person name="Sorensen J.L."/>
            <person name="Fitzpatrick D.A."/>
            <person name="Frisvad J.C."/>
            <person name="Nielsen K.L."/>
        </authorList>
    </citation>
    <scope>NUCLEOTIDE SEQUENCE</scope>
    <source>
        <strain evidence="1">IBT 19713</strain>
    </source>
</reference>
<accession>A0A9W9TRD7</accession>
<dbReference type="RefSeq" id="XP_058331519.1">
    <property type="nucleotide sequence ID" value="XM_058472516.1"/>
</dbReference>
<keyword evidence="2" id="KW-1185">Reference proteome</keyword>
<dbReference type="Proteomes" id="UP001150941">
    <property type="component" value="Unassembled WGS sequence"/>
</dbReference>
<comment type="caution">
    <text evidence="1">The sequence shown here is derived from an EMBL/GenBank/DDBJ whole genome shotgun (WGS) entry which is preliminary data.</text>
</comment>